<comment type="similarity">
    <text evidence="1">Belongs to the LTO1 family.</text>
</comment>
<dbReference type="AlphaFoldDB" id="A0AAW1QQR6"/>
<dbReference type="InterPro" id="IPR019191">
    <property type="entry name" value="Essential_protein_Yae1_N"/>
</dbReference>
<evidence type="ECO:0000259" key="2">
    <source>
        <dbReference type="Pfam" id="PF09811"/>
    </source>
</evidence>
<dbReference type="EMBL" id="JALJOR010000002">
    <property type="protein sequence ID" value="KAK9823785.1"/>
    <property type="molecule type" value="Genomic_DNA"/>
</dbReference>
<evidence type="ECO:0000313" key="4">
    <source>
        <dbReference type="Proteomes" id="UP001489004"/>
    </source>
</evidence>
<dbReference type="Pfam" id="PF09811">
    <property type="entry name" value="Yae1_N"/>
    <property type="match status" value="1"/>
</dbReference>
<feature type="domain" description="Essential protein Yae1 N-terminal" evidence="2">
    <location>
        <begin position="35"/>
        <end position="73"/>
    </location>
</feature>
<dbReference type="Proteomes" id="UP001489004">
    <property type="component" value="Unassembled WGS sequence"/>
</dbReference>
<dbReference type="InterPro" id="IPR052436">
    <property type="entry name" value="LTO1_adapter"/>
</dbReference>
<dbReference type="PANTHER" id="PTHR28532">
    <property type="entry name" value="GEO13458P1"/>
    <property type="match status" value="1"/>
</dbReference>
<gene>
    <name evidence="3" type="ORF">WJX72_005477</name>
</gene>
<reference evidence="3 4" key="1">
    <citation type="journal article" date="2024" name="Nat. Commun.">
        <title>Phylogenomics reveals the evolutionary origins of lichenization in chlorophyte algae.</title>
        <authorList>
            <person name="Puginier C."/>
            <person name="Libourel C."/>
            <person name="Otte J."/>
            <person name="Skaloud P."/>
            <person name="Haon M."/>
            <person name="Grisel S."/>
            <person name="Petersen M."/>
            <person name="Berrin J.G."/>
            <person name="Delaux P.M."/>
            <person name="Dal Grande F."/>
            <person name="Keller J."/>
        </authorList>
    </citation>
    <scope>NUCLEOTIDE SEQUENCE [LARGE SCALE GENOMIC DNA]</scope>
    <source>
        <strain evidence="3 4">SAG 2043</strain>
    </source>
</reference>
<accession>A0AAW1QQR6</accession>
<proteinExistence type="inferred from homology"/>
<evidence type="ECO:0000256" key="1">
    <source>
        <dbReference type="ARBA" id="ARBA00038090"/>
    </source>
</evidence>
<keyword evidence="4" id="KW-1185">Reference proteome</keyword>
<organism evidence="3 4">
    <name type="scientific">[Myrmecia] bisecta</name>
    <dbReference type="NCBI Taxonomy" id="41462"/>
    <lineage>
        <taxon>Eukaryota</taxon>
        <taxon>Viridiplantae</taxon>
        <taxon>Chlorophyta</taxon>
        <taxon>core chlorophytes</taxon>
        <taxon>Trebouxiophyceae</taxon>
        <taxon>Trebouxiales</taxon>
        <taxon>Trebouxiaceae</taxon>
        <taxon>Myrmecia</taxon>
    </lineage>
</organism>
<comment type="caution">
    <text evidence="3">The sequence shown here is derived from an EMBL/GenBank/DDBJ whole genome shotgun (WGS) entry which is preliminary data.</text>
</comment>
<evidence type="ECO:0000313" key="3">
    <source>
        <dbReference type="EMBL" id="KAK9823785.1"/>
    </source>
</evidence>
<name>A0AAW1QQR6_9CHLO</name>
<dbReference type="PANTHER" id="PTHR28532:SF1">
    <property type="entry name" value="ORAL CANCER OVEREXPRESSED 1"/>
    <property type="match status" value="1"/>
</dbReference>
<sequence>MAGREAAGTAAGGAVQSSDIFDSSLQLEEQHIKEGYAEGVRDGKLAGLREGQELGIQKGFEIAQEIGFYAGCIQVWRKLRMHDPEAFPARVEKGIDSIAELVAAYPLENPKDERMQDMMLELRGKFKAVVAMLGVHEEYLPRERAAEPAYSF</sequence>
<protein>
    <recommendedName>
        <fullName evidence="2">Essential protein Yae1 N-terminal domain-containing protein</fullName>
    </recommendedName>
</protein>